<evidence type="ECO:0000313" key="2">
    <source>
        <dbReference type="Proteomes" id="UP001437386"/>
    </source>
</evidence>
<keyword evidence="2" id="KW-1185">Reference proteome</keyword>
<gene>
    <name evidence="1" type="ORF">U7154_000165</name>
</gene>
<evidence type="ECO:0000313" key="1">
    <source>
        <dbReference type="EMBL" id="XAG95932.1"/>
    </source>
</evidence>
<name>A0AAX4Q4C5_9CAUD</name>
<sequence length="57" mass="6675">MNLDQIYRLGFYAAVSGCESIDDCPYTDFEREEKRAWVLGFIEGLRQLWSDGTKHDE</sequence>
<reference evidence="1 2" key="1">
    <citation type="submission" date="2024-04" db="EMBL/GenBank/DDBJ databases">
        <authorList>
            <person name="Wojcicki M."/>
            <person name="Srednicka P."/>
            <person name="Shymialevich D."/>
            <person name="Sokolowska B."/>
        </authorList>
    </citation>
    <scope>NUCLEOTIDE SEQUENCE [LARGE SCALE GENOMIC DNA]</scope>
</reference>
<accession>A0AAX4Q4C5</accession>
<organism evidence="1 2">
    <name type="scientific">Enterobacter phage KKP_3711</name>
    <dbReference type="NCBI Taxonomy" id="3109398"/>
    <lineage>
        <taxon>Viruses</taxon>
        <taxon>Duplodnaviria</taxon>
        <taxon>Heunggongvirae</taxon>
        <taxon>Uroviricota</taxon>
        <taxon>Caudoviricetes</taxon>
        <taxon>Demerecviridae</taxon>
        <taxon>Markadamsvirinae</taxon>
    </lineage>
</organism>
<proteinExistence type="predicted"/>
<protein>
    <submittedName>
        <fullName evidence="1">Uncharacterized protein</fullName>
    </submittedName>
</protein>
<dbReference type="EMBL" id="PP579741">
    <property type="protein sequence ID" value="XAG95932.1"/>
    <property type="molecule type" value="Genomic_DNA"/>
</dbReference>
<dbReference type="Proteomes" id="UP001437386">
    <property type="component" value="Segment"/>
</dbReference>